<dbReference type="InterPro" id="IPR000551">
    <property type="entry name" value="MerR-type_HTH_dom"/>
</dbReference>
<evidence type="ECO:0000256" key="2">
    <source>
        <dbReference type="SAM" id="MobiDB-lite"/>
    </source>
</evidence>
<dbReference type="GO" id="GO:0003677">
    <property type="term" value="F:DNA binding"/>
    <property type="evidence" value="ECO:0007669"/>
    <property type="project" value="UniProtKB-KW"/>
</dbReference>
<dbReference type="CDD" id="cd04765">
    <property type="entry name" value="HTH_MlrA-like_sg2"/>
    <property type="match status" value="1"/>
</dbReference>
<accession>A0A1M7SA37</accession>
<dbReference type="AlphaFoldDB" id="A0A1M7SA37"/>
<evidence type="ECO:0000256" key="1">
    <source>
        <dbReference type="ARBA" id="ARBA00023125"/>
    </source>
</evidence>
<keyword evidence="1" id="KW-0238">DNA-binding</keyword>
<keyword evidence="5" id="KW-1185">Reference proteome</keyword>
<dbReference type="InterPro" id="IPR047057">
    <property type="entry name" value="MerR_fam"/>
</dbReference>
<dbReference type="InterPro" id="IPR009061">
    <property type="entry name" value="DNA-bd_dom_put_sf"/>
</dbReference>
<dbReference type="Proteomes" id="UP000184066">
    <property type="component" value="Unassembled WGS sequence"/>
</dbReference>
<dbReference type="Pfam" id="PF13411">
    <property type="entry name" value="MerR_1"/>
    <property type="match status" value="1"/>
</dbReference>
<reference evidence="4 5" key="1">
    <citation type="submission" date="2016-12" db="EMBL/GenBank/DDBJ databases">
        <authorList>
            <person name="Song W.-J."/>
            <person name="Kurnit D.M."/>
        </authorList>
    </citation>
    <scope>NUCLEOTIDE SEQUENCE [LARGE SCALE GENOMIC DNA]</scope>
    <source>
        <strain evidence="4 5">CGMCC 1.10808</strain>
    </source>
</reference>
<dbReference type="SUPFAM" id="SSF46955">
    <property type="entry name" value="Putative DNA-binding domain"/>
    <property type="match status" value="1"/>
</dbReference>
<proteinExistence type="predicted"/>
<dbReference type="PANTHER" id="PTHR30204">
    <property type="entry name" value="REDOX-CYCLING DRUG-SENSING TRANSCRIPTIONAL ACTIVATOR SOXR"/>
    <property type="match status" value="1"/>
</dbReference>
<dbReference type="EMBL" id="FRDL01000002">
    <property type="protein sequence ID" value="SHN55341.1"/>
    <property type="molecule type" value="Genomic_DNA"/>
</dbReference>
<protein>
    <submittedName>
        <fullName evidence="4">MerR HTH family regulatory protein</fullName>
    </submittedName>
</protein>
<gene>
    <name evidence="4" type="ORF">SAMN05216200_102115</name>
</gene>
<dbReference type="Gene3D" id="1.10.1660.10">
    <property type="match status" value="1"/>
</dbReference>
<feature type="region of interest" description="Disordered" evidence="2">
    <location>
        <begin position="107"/>
        <end position="162"/>
    </location>
</feature>
<evidence type="ECO:0000313" key="5">
    <source>
        <dbReference type="Proteomes" id="UP000184066"/>
    </source>
</evidence>
<dbReference type="SMART" id="SM00422">
    <property type="entry name" value="HTH_MERR"/>
    <property type="match status" value="1"/>
</dbReference>
<feature type="domain" description="HTH merR-type" evidence="3">
    <location>
        <begin position="21"/>
        <end position="89"/>
    </location>
</feature>
<evidence type="ECO:0000313" key="4">
    <source>
        <dbReference type="EMBL" id="SHN55341.1"/>
    </source>
</evidence>
<evidence type="ECO:0000259" key="3">
    <source>
        <dbReference type="PROSITE" id="PS50937"/>
    </source>
</evidence>
<dbReference type="PANTHER" id="PTHR30204:SF15">
    <property type="entry name" value="BLL5018 PROTEIN"/>
    <property type="match status" value="1"/>
</dbReference>
<sequence>MRAQGGNVPRSVEKSPQAFRTISEVAELLDVPAHVLRFWETRFPQIKPVKRGNGRRYYRPEDVDLLLGIREMLYEDGLTIRGAQKVLRQKGAKHVIARGAALHEGAGAAQAADAPARPQPAESLPTESLPDQALPDRSAPAAQGAPDPAAGPAPSAPARPDRARVLAVIRKLEALRERLRTDPAAL</sequence>
<dbReference type="GO" id="GO:0003700">
    <property type="term" value="F:DNA-binding transcription factor activity"/>
    <property type="evidence" value="ECO:0007669"/>
    <property type="project" value="InterPro"/>
</dbReference>
<feature type="compositionally biased region" description="Low complexity" evidence="2">
    <location>
        <begin position="138"/>
        <end position="148"/>
    </location>
</feature>
<name>A0A1M7SA37_9RHOB</name>
<feature type="compositionally biased region" description="Low complexity" evidence="2">
    <location>
        <begin position="107"/>
        <end position="122"/>
    </location>
</feature>
<dbReference type="OrthoDB" id="9810140at2"/>
<dbReference type="PROSITE" id="PS50937">
    <property type="entry name" value="HTH_MERR_2"/>
    <property type="match status" value="1"/>
</dbReference>
<dbReference type="STRING" id="1189325.SAMN04488119_103393"/>
<organism evidence="4 5">
    <name type="scientific">Oceanicella actignis</name>
    <dbReference type="NCBI Taxonomy" id="1189325"/>
    <lineage>
        <taxon>Bacteria</taxon>
        <taxon>Pseudomonadati</taxon>
        <taxon>Pseudomonadota</taxon>
        <taxon>Alphaproteobacteria</taxon>
        <taxon>Rhodobacterales</taxon>
        <taxon>Paracoccaceae</taxon>
        <taxon>Oceanicella</taxon>
    </lineage>
</organism>